<dbReference type="SUPFAM" id="SSF90123">
    <property type="entry name" value="ABC transporter transmembrane region"/>
    <property type="match status" value="1"/>
</dbReference>
<keyword evidence="3" id="KW-1133">Transmembrane helix</keyword>
<dbReference type="InterPro" id="IPR011527">
    <property type="entry name" value="ABC1_TM_dom"/>
</dbReference>
<keyword evidence="2" id="KW-0812">Transmembrane</keyword>
<evidence type="ECO:0000313" key="7">
    <source>
        <dbReference type="Proteomes" id="UP000824469"/>
    </source>
</evidence>
<dbReference type="InterPro" id="IPR036640">
    <property type="entry name" value="ABC1_TM_sf"/>
</dbReference>
<protein>
    <recommendedName>
        <fullName evidence="5">ABC transmembrane type-1 domain-containing protein</fullName>
    </recommendedName>
</protein>
<comment type="caution">
    <text evidence="6">The sequence shown here is derived from an EMBL/GenBank/DDBJ whole genome shotgun (WGS) entry which is preliminary data.</text>
</comment>
<dbReference type="GO" id="GO:0005886">
    <property type="term" value="C:plasma membrane"/>
    <property type="evidence" value="ECO:0007669"/>
    <property type="project" value="TreeGrafter"/>
</dbReference>
<dbReference type="GO" id="GO:0005524">
    <property type="term" value="F:ATP binding"/>
    <property type="evidence" value="ECO:0007669"/>
    <property type="project" value="InterPro"/>
</dbReference>
<reference evidence="6 7" key="1">
    <citation type="journal article" date="2021" name="Nat. Plants">
        <title>The Taxus genome provides insights into paclitaxel biosynthesis.</title>
        <authorList>
            <person name="Xiong X."/>
            <person name="Gou J."/>
            <person name="Liao Q."/>
            <person name="Li Y."/>
            <person name="Zhou Q."/>
            <person name="Bi G."/>
            <person name="Li C."/>
            <person name="Du R."/>
            <person name="Wang X."/>
            <person name="Sun T."/>
            <person name="Guo L."/>
            <person name="Liang H."/>
            <person name="Lu P."/>
            <person name="Wu Y."/>
            <person name="Zhang Z."/>
            <person name="Ro D.K."/>
            <person name="Shang Y."/>
            <person name="Huang S."/>
            <person name="Yan J."/>
        </authorList>
    </citation>
    <scope>NUCLEOTIDE SEQUENCE [LARGE SCALE GENOMIC DNA]</scope>
    <source>
        <strain evidence="6">Ta-2019</strain>
    </source>
</reference>
<evidence type="ECO:0000256" key="4">
    <source>
        <dbReference type="ARBA" id="ARBA00023136"/>
    </source>
</evidence>
<dbReference type="Proteomes" id="UP000824469">
    <property type="component" value="Unassembled WGS sequence"/>
</dbReference>
<dbReference type="OMA" id="PETICWR"/>
<accession>A0AA38FS56</accession>
<comment type="subcellular location">
    <subcellularLocation>
        <location evidence="1">Membrane</location>
        <topology evidence="1">Multi-pass membrane protein</topology>
    </subcellularLocation>
</comment>
<dbReference type="Gene3D" id="1.20.1560.10">
    <property type="entry name" value="ABC transporter type 1, transmembrane domain"/>
    <property type="match status" value="1"/>
</dbReference>
<evidence type="ECO:0000256" key="3">
    <source>
        <dbReference type="ARBA" id="ARBA00022989"/>
    </source>
</evidence>
<proteinExistence type="predicted"/>
<evidence type="ECO:0000256" key="2">
    <source>
        <dbReference type="ARBA" id="ARBA00022692"/>
    </source>
</evidence>
<feature type="non-terminal residue" evidence="6">
    <location>
        <position position="78"/>
    </location>
</feature>
<organism evidence="6 7">
    <name type="scientific">Taxus chinensis</name>
    <name type="common">Chinese yew</name>
    <name type="synonym">Taxus wallichiana var. chinensis</name>
    <dbReference type="NCBI Taxonomy" id="29808"/>
    <lineage>
        <taxon>Eukaryota</taxon>
        <taxon>Viridiplantae</taxon>
        <taxon>Streptophyta</taxon>
        <taxon>Embryophyta</taxon>
        <taxon>Tracheophyta</taxon>
        <taxon>Spermatophyta</taxon>
        <taxon>Pinopsida</taxon>
        <taxon>Pinidae</taxon>
        <taxon>Conifers II</taxon>
        <taxon>Cupressales</taxon>
        <taxon>Taxaceae</taxon>
        <taxon>Taxus</taxon>
    </lineage>
</organism>
<evidence type="ECO:0000259" key="5">
    <source>
        <dbReference type="PROSITE" id="PS50929"/>
    </source>
</evidence>
<name>A0AA38FS56_TAXCH</name>
<dbReference type="PANTHER" id="PTHR24222:SF79">
    <property type="entry name" value="ATP BINDING CASSETTE SUBFAMILY B"/>
    <property type="match status" value="1"/>
</dbReference>
<sequence length="78" mass="8606">TFDSANAGGVCIILVAPIEAFCWTRTGERQVSCIQRKYLMAILRQEVAFFDTTGINTAEVVNSVSHDTLIIQDVLSEK</sequence>
<dbReference type="EMBL" id="JAHRHJ020000007">
    <property type="protein sequence ID" value="KAH9309390.1"/>
    <property type="molecule type" value="Genomic_DNA"/>
</dbReference>
<dbReference type="PROSITE" id="PS50929">
    <property type="entry name" value="ABC_TM1F"/>
    <property type="match status" value="1"/>
</dbReference>
<gene>
    <name evidence="6" type="ORF">KI387_037301</name>
</gene>
<dbReference type="GO" id="GO:0140359">
    <property type="term" value="F:ABC-type transporter activity"/>
    <property type="evidence" value="ECO:0007669"/>
    <property type="project" value="InterPro"/>
</dbReference>
<evidence type="ECO:0000313" key="6">
    <source>
        <dbReference type="EMBL" id="KAH9309390.1"/>
    </source>
</evidence>
<dbReference type="AlphaFoldDB" id="A0AA38FS56"/>
<keyword evidence="4" id="KW-0472">Membrane</keyword>
<keyword evidence="7" id="KW-1185">Reference proteome</keyword>
<dbReference type="InterPro" id="IPR039421">
    <property type="entry name" value="Type_1_exporter"/>
</dbReference>
<evidence type="ECO:0000256" key="1">
    <source>
        <dbReference type="ARBA" id="ARBA00004141"/>
    </source>
</evidence>
<feature type="non-terminal residue" evidence="6">
    <location>
        <position position="1"/>
    </location>
</feature>
<feature type="domain" description="ABC transmembrane type-1" evidence="5">
    <location>
        <begin position="7"/>
        <end position="77"/>
    </location>
</feature>
<dbReference type="PANTHER" id="PTHR24222">
    <property type="entry name" value="ABC TRANSPORTER B FAMILY"/>
    <property type="match status" value="1"/>
</dbReference>
<dbReference type="Pfam" id="PF00664">
    <property type="entry name" value="ABC_membrane"/>
    <property type="match status" value="1"/>
</dbReference>